<gene>
    <name evidence="1" type="ORF">MAIC_04460</name>
</gene>
<reference evidence="1 2" key="1">
    <citation type="journal article" date="2019" name="Emerg. Microbes Infect.">
        <title>Comprehensive subspecies identification of 175 nontuberculous mycobacteria species based on 7547 genomic profiles.</title>
        <authorList>
            <person name="Matsumoto Y."/>
            <person name="Kinjo T."/>
            <person name="Motooka D."/>
            <person name="Nabeya D."/>
            <person name="Jung N."/>
            <person name="Uechi K."/>
            <person name="Horii T."/>
            <person name="Iida T."/>
            <person name="Fujita J."/>
            <person name="Nakamura S."/>
        </authorList>
    </citation>
    <scope>NUCLEOTIDE SEQUENCE [LARGE SCALE GENOMIC DNA]</scope>
    <source>
        <strain evidence="1 2">JCM 6376</strain>
    </source>
</reference>
<protein>
    <submittedName>
        <fullName evidence="1">Uncharacterized protein</fullName>
    </submittedName>
</protein>
<dbReference type="InterPro" id="IPR036661">
    <property type="entry name" value="Luciferase-like_sf"/>
</dbReference>
<proteinExistence type="predicted"/>
<dbReference type="EMBL" id="AP022561">
    <property type="protein sequence ID" value="BBX05643.1"/>
    <property type="molecule type" value="Genomic_DNA"/>
</dbReference>
<keyword evidence="2" id="KW-1185">Reference proteome</keyword>
<dbReference type="KEGG" id="maic:MAIC_04460"/>
<evidence type="ECO:0000313" key="2">
    <source>
        <dbReference type="Proteomes" id="UP000467327"/>
    </source>
</evidence>
<dbReference type="GO" id="GO:0016705">
    <property type="term" value="F:oxidoreductase activity, acting on paired donors, with incorporation or reduction of molecular oxygen"/>
    <property type="evidence" value="ECO:0007669"/>
    <property type="project" value="InterPro"/>
</dbReference>
<dbReference type="SUPFAM" id="SSF51679">
    <property type="entry name" value="Bacterial luciferase-like"/>
    <property type="match status" value="1"/>
</dbReference>
<accession>A0AAD1M9T9</accession>
<dbReference type="Gene3D" id="3.20.20.30">
    <property type="entry name" value="Luciferase-like domain"/>
    <property type="match status" value="1"/>
</dbReference>
<evidence type="ECO:0000313" key="1">
    <source>
        <dbReference type="EMBL" id="BBX05643.1"/>
    </source>
</evidence>
<sequence length="148" mass="15537">MPVLAGVLSVADMPELRVFIAETDDAWTELTEVTAGQRPVVRLSAPDLQEAARRRRRLPTDVAVVLDLSVAVADDPRTALAAISDHGGTEGVRYAGTVDGLAGLVADLYVAGVADGVTLIPVGPADDLRPRAHAALSRIQDRLRIPAA</sequence>
<dbReference type="Proteomes" id="UP000467327">
    <property type="component" value="Chromosome"/>
</dbReference>
<name>A0AAD1M9T9_9MYCO</name>
<dbReference type="AlphaFoldDB" id="A0AAD1M9T9"/>
<organism evidence="1 2">
    <name type="scientific">Mycolicibacterium aichiense</name>
    <dbReference type="NCBI Taxonomy" id="1799"/>
    <lineage>
        <taxon>Bacteria</taxon>
        <taxon>Bacillati</taxon>
        <taxon>Actinomycetota</taxon>
        <taxon>Actinomycetes</taxon>
        <taxon>Mycobacteriales</taxon>
        <taxon>Mycobacteriaceae</taxon>
        <taxon>Mycolicibacterium</taxon>
    </lineage>
</organism>